<evidence type="ECO:0000313" key="10">
    <source>
        <dbReference type="EMBL" id="NYE73167.1"/>
    </source>
</evidence>
<dbReference type="InterPro" id="IPR013783">
    <property type="entry name" value="Ig-like_fold"/>
</dbReference>
<name>A0A7Y9IAD6_9ACTN</name>
<dbReference type="SUPFAM" id="SSF49785">
    <property type="entry name" value="Galactose-binding domain-like"/>
    <property type="match status" value="1"/>
</dbReference>
<dbReference type="InterPro" id="IPR006104">
    <property type="entry name" value="Glyco_hydro_2_N"/>
</dbReference>
<comment type="caution">
    <text evidence="10">The sequence shown here is derived from an EMBL/GenBank/DDBJ whole genome shotgun (WGS) entry which is preliminary data.</text>
</comment>
<dbReference type="InterPro" id="IPR050347">
    <property type="entry name" value="Bact_Beta-galactosidase"/>
</dbReference>
<organism evidence="10 11">
    <name type="scientific">Microlunatus parietis</name>
    <dbReference type="NCBI Taxonomy" id="682979"/>
    <lineage>
        <taxon>Bacteria</taxon>
        <taxon>Bacillati</taxon>
        <taxon>Actinomycetota</taxon>
        <taxon>Actinomycetes</taxon>
        <taxon>Propionibacteriales</taxon>
        <taxon>Propionibacteriaceae</taxon>
        <taxon>Microlunatus</taxon>
    </lineage>
</organism>
<keyword evidence="5 10" id="KW-0378">Hydrolase</keyword>
<dbReference type="SUPFAM" id="SSF74650">
    <property type="entry name" value="Galactose mutarotase-like"/>
    <property type="match status" value="1"/>
</dbReference>
<dbReference type="InterPro" id="IPR017853">
    <property type="entry name" value="GH"/>
</dbReference>
<dbReference type="PANTHER" id="PTHR46323">
    <property type="entry name" value="BETA-GALACTOSIDASE"/>
    <property type="match status" value="1"/>
</dbReference>
<sequence>MVIPVPSYVTDYQPGSGPRRAPRSWLHSDAPRLSLNGDWKFRLSPTARVDEAAAAPDFDDRDWDTLPVPSHWVLHGDGKYGQPAYTNVQYPFPIDPPHVPDENPTGDHRRTFTLPDWDVETIVLRFDGVESIFKVWLNGTEVGVGKGSRLATEFDVTGLVRPGENVIMVRVHQWSSMSYLEDQDQWWLPGIFRDVTLLGRPRGGLEDVWLRTAYDHETGSGTVTPELVAHPTAFPVTIEIPELGIGHIYRSIEDLEPIRLPQVEPWSAERPRRYSATVRSTGEQVEVQLGFRTVRIEGERLLVNGHQVIFHGVNRHETHPERGRVFDEDHARADLITMKRHNVNAIRTSHYPPHPRVLELADELGFWVIDECDLETHGFGTLGWQGNPSDDPAWREAYLDRVVRTVERDKNRPSVIIWSLGNESGSGANLAAMAQWIRSRDPERPVHYEGDYTGSYTDVYSRMYPSLVEMASILSDSGEIMGCGPAEAQRVRRLPYLLCEYVHAMGNGPGAIADYEAFLDVSPRYHGGFVWEWRDHGLLTKASDGTPYYGYGGDFGEVVHDGNFVMDGLVLPNDQPSPGLAEVAAVSQPLLFRRDGSTLIIKSRYHSADLAGLRLRGLLEIDGEPAVDTELAVPDLAPGGEVAVELPEKLITADVSGEAWLTVLAELAEPTPWAEAGHVVARGQWPVSARVAPKPIPVRAAESVPATDTVELGPAVFDATSGTLTSLHGVPVAGPRLELFRGPTDNDRSSSRGSYELGAPEETRGEGVKGPSSAERWRRRGLDRLVHRVLAVTASDTGLTTRVRVSAANSGLFVDVDQLWTVTDGELSLRVELTPSQGWDCTWPRVGVRFDLPADCEYADWFGTGPLESYPDSAVAARVGRFGGSVDELNVVYSRPQETGHRAELRDLAIGTGEAVRLRVATLPDQAGHRPGFTLTRHTPQDLDRAEHPYQLPSNDAIYLYVDHAVHGLGSRSCGIDVLPRHALWPGAHTFTLTFPTP</sequence>
<dbReference type="PROSITE" id="PS00608">
    <property type="entry name" value="GLYCOSYL_HYDROL_F2_2"/>
    <property type="match status" value="1"/>
</dbReference>
<keyword evidence="11" id="KW-1185">Reference proteome</keyword>
<keyword evidence="6 10" id="KW-0326">Glycosidase</keyword>
<dbReference type="Gene3D" id="2.60.120.260">
    <property type="entry name" value="Galactose-binding domain-like"/>
    <property type="match status" value="1"/>
</dbReference>
<accession>A0A7Y9IAD6</accession>
<dbReference type="InterPro" id="IPR006101">
    <property type="entry name" value="Glyco_hydro_2"/>
</dbReference>
<dbReference type="PRINTS" id="PR00132">
    <property type="entry name" value="GLHYDRLASE2"/>
</dbReference>
<gene>
    <name evidence="10" type="ORF">BKA15_004496</name>
</gene>
<feature type="region of interest" description="Disordered" evidence="8">
    <location>
        <begin position="1"/>
        <end position="25"/>
    </location>
</feature>
<dbReference type="RefSeq" id="WP_179754458.1">
    <property type="nucleotide sequence ID" value="NZ_JACCBU010000001.1"/>
</dbReference>
<dbReference type="InterPro" id="IPR014718">
    <property type="entry name" value="GH-type_carb-bd"/>
</dbReference>
<dbReference type="Gene3D" id="2.70.98.10">
    <property type="match status" value="1"/>
</dbReference>
<evidence type="ECO:0000256" key="2">
    <source>
        <dbReference type="ARBA" id="ARBA00007401"/>
    </source>
</evidence>
<protein>
    <recommendedName>
        <fullName evidence="4">Beta-galactosidase</fullName>
        <ecNumber evidence="3">3.2.1.23</ecNumber>
    </recommendedName>
    <alternativeName>
        <fullName evidence="7">Lactase</fullName>
    </alternativeName>
</protein>
<dbReference type="InterPro" id="IPR008979">
    <property type="entry name" value="Galactose-bd-like_sf"/>
</dbReference>
<dbReference type="Pfam" id="PF16353">
    <property type="entry name" value="LacZ_4"/>
    <property type="match status" value="1"/>
</dbReference>
<dbReference type="Gene3D" id="3.20.20.80">
    <property type="entry name" value="Glycosidases"/>
    <property type="match status" value="1"/>
</dbReference>
<dbReference type="GO" id="GO:0009341">
    <property type="term" value="C:beta-galactosidase complex"/>
    <property type="evidence" value="ECO:0007669"/>
    <property type="project" value="InterPro"/>
</dbReference>
<reference evidence="10 11" key="1">
    <citation type="submission" date="2020-07" db="EMBL/GenBank/DDBJ databases">
        <title>Sequencing the genomes of 1000 actinobacteria strains.</title>
        <authorList>
            <person name="Klenk H.-P."/>
        </authorList>
    </citation>
    <scope>NUCLEOTIDE SEQUENCE [LARGE SCALE GENOMIC DNA]</scope>
    <source>
        <strain evidence="10 11">DSM 22083</strain>
    </source>
</reference>
<dbReference type="Pfam" id="PF02837">
    <property type="entry name" value="Glyco_hydro_2_N"/>
    <property type="match status" value="1"/>
</dbReference>
<evidence type="ECO:0000313" key="11">
    <source>
        <dbReference type="Proteomes" id="UP000569914"/>
    </source>
</evidence>
<dbReference type="GO" id="GO:0004565">
    <property type="term" value="F:beta-galactosidase activity"/>
    <property type="evidence" value="ECO:0007669"/>
    <property type="project" value="UniProtKB-EC"/>
</dbReference>
<dbReference type="InterPro" id="IPR004199">
    <property type="entry name" value="B-gal_small/dom_5"/>
</dbReference>
<dbReference type="Proteomes" id="UP000569914">
    <property type="component" value="Unassembled WGS sequence"/>
</dbReference>
<evidence type="ECO:0000256" key="4">
    <source>
        <dbReference type="ARBA" id="ARBA00013303"/>
    </source>
</evidence>
<proteinExistence type="inferred from homology"/>
<dbReference type="EMBL" id="JACCBU010000001">
    <property type="protein sequence ID" value="NYE73167.1"/>
    <property type="molecule type" value="Genomic_DNA"/>
</dbReference>
<dbReference type="PROSITE" id="PS00719">
    <property type="entry name" value="GLYCOSYL_HYDROL_F2_1"/>
    <property type="match status" value="1"/>
</dbReference>
<dbReference type="PANTHER" id="PTHR46323:SF2">
    <property type="entry name" value="BETA-GALACTOSIDASE"/>
    <property type="match status" value="1"/>
</dbReference>
<dbReference type="SUPFAM" id="SSF49303">
    <property type="entry name" value="beta-Galactosidase/glucuronidase domain"/>
    <property type="match status" value="2"/>
</dbReference>
<evidence type="ECO:0000256" key="5">
    <source>
        <dbReference type="ARBA" id="ARBA00022801"/>
    </source>
</evidence>
<evidence type="ECO:0000256" key="7">
    <source>
        <dbReference type="ARBA" id="ARBA00032230"/>
    </source>
</evidence>
<evidence type="ECO:0000259" key="9">
    <source>
        <dbReference type="SMART" id="SM01038"/>
    </source>
</evidence>
<evidence type="ECO:0000256" key="8">
    <source>
        <dbReference type="SAM" id="MobiDB-lite"/>
    </source>
</evidence>
<dbReference type="Pfam" id="PF02929">
    <property type="entry name" value="Bgal_small_N"/>
    <property type="match status" value="1"/>
</dbReference>
<evidence type="ECO:0000256" key="3">
    <source>
        <dbReference type="ARBA" id="ARBA00012756"/>
    </source>
</evidence>
<dbReference type="Gene3D" id="2.60.40.10">
    <property type="entry name" value="Immunoglobulins"/>
    <property type="match status" value="2"/>
</dbReference>
<dbReference type="AlphaFoldDB" id="A0A7Y9IAD6"/>
<dbReference type="InterPro" id="IPR036156">
    <property type="entry name" value="Beta-gal/glucu_dom_sf"/>
</dbReference>
<dbReference type="SUPFAM" id="SSF51445">
    <property type="entry name" value="(Trans)glycosidases"/>
    <property type="match status" value="1"/>
</dbReference>
<dbReference type="InterPro" id="IPR023230">
    <property type="entry name" value="Glyco_hydro_2_CS"/>
</dbReference>
<evidence type="ECO:0000256" key="6">
    <source>
        <dbReference type="ARBA" id="ARBA00023295"/>
    </source>
</evidence>
<feature type="region of interest" description="Disordered" evidence="8">
    <location>
        <begin position="735"/>
        <end position="775"/>
    </location>
</feature>
<comment type="catalytic activity">
    <reaction evidence="1">
        <text>Hydrolysis of terminal non-reducing beta-D-galactose residues in beta-D-galactosides.</text>
        <dbReference type="EC" id="3.2.1.23"/>
    </reaction>
</comment>
<feature type="domain" description="Beta galactosidase small chain/" evidence="9">
    <location>
        <begin position="711"/>
        <end position="996"/>
    </location>
</feature>
<dbReference type="InterPro" id="IPR032312">
    <property type="entry name" value="LacZ_4"/>
</dbReference>
<evidence type="ECO:0000256" key="1">
    <source>
        <dbReference type="ARBA" id="ARBA00001412"/>
    </source>
</evidence>
<dbReference type="EC" id="3.2.1.23" evidence="3"/>
<dbReference type="InterPro" id="IPR011013">
    <property type="entry name" value="Gal_mutarotase_sf_dom"/>
</dbReference>
<dbReference type="InterPro" id="IPR006103">
    <property type="entry name" value="Glyco_hydro_2_cat"/>
</dbReference>
<dbReference type="Pfam" id="PF02836">
    <property type="entry name" value="Glyco_hydro_2_C"/>
    <property type="match status" value="1"/>
</dbReference>
<dbReference type="GO" id="GO:0030246">
    <property type="term" value="F:carbohydrate binding"/>
    <property type="evidence" value="ECO:0007669"/>
    <property type="project" value="InterPro"/>
</dbReference>
<dbReference type="InterPro" id="IPR023232">
    <property type="entry name" value="Glyco_hydro_2_AS"/>
</dbReference>
<comment type="similarity">
    <text evidence="2">Belongs to the glycosyl hydrolase 2 family.</text>
</comment>
<dbReference type="SMART" id="SM01038">
    <property type="entry name" value="Bgal_small_N"/>
    <property type="match status" value="1"/>
</dbReference>
<dbReference type="GO" id="GO:0005990">
    <property type="term" value="P:lactose catabolic process"/>
    <property type="evidence" value="ECO:0007669"/>
    <property type="project" value="TreeGrafter"/>
</dbReference>